<dbReference type="PROSITE" id="PS00624">
    <property type="entry name" value="GMC_OXRED_2"/>
    <property type="match status" value="1"/>
</dbReference>
<evidence type="ECO:0000313" key="10">
    <source>
        <dbReference type="EMBL" id="THV17958.1"/>
    </source>
</evidence>
<dbReference type="InterPro" id="IPR000172">
    <property type="entry name" value="GMC_OxRdtase_N"/>
</dbReference>
<evidence type="ECO:0000259" key="8">
    <source>
        <dbReference type="PROSITE" id="PS00623"/>
    </source>
</evidence>
<feature type="domain" description="Glucose-methanol-choline oxidoreductase N-terminal" evidence="9">
    <location>
        <begin position="280"/>
        <end position="294"/>
    </location>
</feature>
<dbReference type="PIRSF" id="PIRSF000137">
    <property type="entry name" value="Alcohol_oxidase"/>
    <property type="match status" value="1"/>
</dbReference>
<dbReference type="Gene3D" id="3.50.50.60">
    <property type="entry name" value="FAD/NAD(P)-binding domain"/>
    <property type="match status" value="1"/>
</dbReference>
<dbReference type="EMBL" id="STGW01000002">
    <property type="protein sequence ID" value="THV17958.1"/>
    <property type="molecule type" value="Genomic_DNA"/>
</dbReference>
<dbReference type="InterPro" id="IPR007867">
    <property type="entry name" value="GMC_OxRtase_C"/>
</dbReference>
<evidence type="ECO:0000313" key="11">
    <source>
        <dbReference type="Proteomes" id="UP000307087"/>
    </source>
</evidence>
<keyword evidence="4 5" id="KW-0274">FAD</keyword>
<dbReference type="PANTHER" id="PTHR11552">
    <property type="entry name" value="GLUCOSE-METHANOL-CHOLINE GMC OXIDOREDUCTASE"/>
    <property type="match status" value="1"/>
</dbReference>
<dbReference type="AlphaFoldDB" id="A0A4S8NM79"/>
<dbReference type="PROSITE" id="PS00623">
    <property type="entry name" value="GMC_OXRED_1"/>
    <property type="match status" value="1"/>
</dbReference>
<evidence type="ECO:0000256" key="2">
    <source>
        <dbReference type="ARBA" id="ARBA00010790"/>
    </source>
</evidence>
<dbReference type="PANTHER" id="PTHR11552:SF147">
    <property type="entry name" value="CHOLINE DEHYDROGENASE, MITOCHONDRIAL"/>
    <property type="match status" value="1"/>
</dbReference>
<dbReference type="InterPro" id="IPR012132">
    <property type="entry name" value="GMC_OxRdtase"/>
</dbReference>
<dbReference type="Proteomes" id="UP000307087">
    <property type="component" value="Unassembled WGS sequence"/>
</dbReference>
<feature type="region of interest" description="Disordered" evidence="7">
    <location>
        <begin position="158"/>
        <end position="179"/>
    </location>
</feature>
<dbReference type="InterPro" id="IPR036188">
    <property type="entry name" value="FAD/NAD-bd_sf"/>
</dbReference>
<keyword evidence="11" id="KW-1185">Reference proteome</keyword>
<dbReference type="Pfam" id="PF00732">
    <property type="entry name" value="GMC_oxred_N"/>
    <property type="match status" value="1"/>
</dbReference>
<keyword evidence="3 6" id="KW-0285">Flavoprotein</keyword>
<evidence type="ECO:0000256" key="4">
    <source>
        <dbReference type="ARBA" id="ARBA00022827"/>
    </source>
</evidence>
<dbReference type="GO" id="GO:0050660">
    <property type="term" value="F:flavin adenine dinucleotide binding"/>
    <property type="evidence" value="ECO:0007669"/>
    <property type="project" value="InterPro"/>
</dbReference>
<evidence type="ECO:0000256" key="1">
    <source>
        <dbReference type="ARBA" id="ARBA00001974"/>
    </source>
</evidence>
<organism evidence="10 11">
    <name type="scientific">Nocardioides caeni</name>
    <dbReference type="NCBI Taxonomy" id="574700"/>
    <lineage>
        <taxon>Bacteria</taxon>
        <taxon>Bacillati</taxon>
        <taxon>Actinomycetota</taxon>
        <taxon>Actinomycetes</taxon>
        <taxon>Propionibacteriales</taxon>
        <taxon>Nocardioidaceae</taxon>
        <taxon>Nocardioides</taxon>
    </lineage>
</organism>
<feature type="binding site" evidence="5">
    <location>
        <position position="114"/>
    </location>
    <ligand>
        <name>FAD</name>
        <dbReference type="ChEBI" id="CHEBI:57692"/>
    </ligand>
</feature>
<dbReference type="Gene3D" id="3.30.560.10">
    <property type="entry name" value="Glucose Oxidase, domain 3"/>
    <property type="match status" value="1"/>
</dbReference>
<comment type="similarity">
    <text evidence="2 6">Belongs to the GMC oxidoreductase family.</text>
</comment>
<reference evidence="10 11" key="1">
    <citation type="journal article" date="2009" name="Int. J. Syst. Evol. Microbiol.">
        <title>Nocardioides caeni sp. nov., isolated from wastewater.</title>
        <authorList>
            <person name="Yoon J.H."/>
            <person name="Kang S.J."/>
            <person name="Park S."/>
            <person name="Kim W."/>
            <person name="Oh T.K."/>
        </authorList>
    </citation>
    <scope>NUCLEOTIDE SEQUENCE [LARGE SCALE GENOMIC DNA]</scope>
    <source>
        <strain evidence="10 11">DSM 23134</strain>
    </source>
</reference>
<feature type="region of interest" description="Disordered" evidence="7">
    <location>
        <begin position="1"/>
        <end position="23"/>
    </location>
</feature>
<dbReference type="SUPFAM" id="SSF51905">
    <property type="entry name" value="FAD/NAD(P)-binding domain"/>
    <property type="match status" value="1"/>
</dbReference>
<evidence type="ECO:0000256" key="5">
    <source>
        <dbReference type="PIRSR" id="PIRSR000137-2"/>
    </source>
</evidence>
<evidence type="ECO:0000256" key="6">
    <source>
        <dbReference type="RuleBase" id="RU003968"/>
    </source>
</evidence>
<sequence>MAITSAAAVGATSMVGPEARRPDERMTMQEFDYIVVGSGSGGAVLAGRLTEDPGTSVLVLEAGGRSRPNMNVQIPAAFAKQFHTRLDWDYTSEPEPHLDGRRIYQPRGKMLGGTSGMNAMIYIRGNRADYDGWAKAGATGWSYDEVLPLFRRMETNSRGASEFHGASGPQHVEDAPDPREGSRRLVEAMAEVGIGRTDDFNGAQQEGAGMYQRFTRRGQRWTTYDGYLAPHRRRPNLTITAGAHVHRVLIEDGRATGVVARVGNQVRTLRAKREVVLAAGAYNSPQLLMLSGIGPADHLAEHGIAPVVDNPHVGAHLMDHPMYLVNWDSSHRDNLAFAEKPAELVRYLARRKGMLTSNIGEAGAFFHTSVADDAPGMQMIGAPAYFWEHGAAEYDGQAIAIGLSMVGARSEGTVRLASSDPEKAPRICNNYFEHPDDMTSMIDGIERAREVMGARAMQGFANHEIHPGPSYGSRKELEAAVRRGVEHTYHPSCTARMGTEEDGVLDASLRVHGVTGLRVADTSAMPRVTHGNTHAPTMLIGEKAADLIKSGA</sequence>
<comment type="caution">
    <text evidence="10">The sequence shown here is derived from an EMBL/GenBank/DDBJ whole genome shotgun (WGS) entry which is preliminary data.</text>
</comment>
<dbReference type="GO" id="GO:0016614">
    <property type="term" value="F:oxidoreductase activity, acting on CH-OH group of donors"/>
    <property type="evidence" value="ECO:0007669"/>
    <property type="project" value="InterPro"/>
</dbReference>
<evidence type="ECO:0000256" key="3">
    <source>
        <dbReference type="ARBA" id="ARBA00022630"/>
    </source>
</evidence>
<dbReference type="SUPFAM" id="SSF54373">
    <property type="entry name" value="FAD-linked reductases, C-terminal domain"/>
    <property type="match status" value="1"/>
</dbReference>
<feature type="binding site" evidence="5">
    <location>
        <position position="245"/>
    </location>
    <ligand>
        <name>FAD</name>
        <dbReference type="ChEBI" id="CHEBI:57692"/>
    </ligand>
</feature>
<protein>
    <recommendedName>
        <fullName evidence="8 9">Glucose-methanol-choline oxidoreductase N-terminal domain-containing protein</fullName>
    </recommendedName>
</protein>
<feature type="domain" description="Glucose-methanol-choline oxidoreductase N-terminal" evidence="8">
    <location>
        <begin position="108"/>
        <end position="131"/>
    </location>
</feature>
<evidence type="ECO:0000259" key="9">
    <source>
        <dbReference type="PROSITE" id="PS00624"/>
    </source>
</evidence>
<comment type="cofactor">
    <cofactor evidence="1 5">
        <name>FAD</name>
        <dbReference type="ChEBI" id="CHEBI:57692"/>
    </cofactor>
</comment>
<gene>
    <name evidence="10" type="ORF">E9934_05775</name>
</gene>
<evidence type="ECO:0000256" key="7">
    <source>
        <dbReference type="SAM" id="MobiDB-lite"/>
    </source>
</evidence>
<name>A0A4S8NM79_9ACTN</name>
<accession>A0A4S8NM79</accession>
<dbReference type="Pfam" id="PF05199">
    <property type="entry name" value="GMC_oxred_C"/>
    <property type="match status" value="1"/>
</dbReference>
<proteinExistence type="inferred from homology"/>